<accession>K1QRA7</accession>
<dbReference type="CDD" id="cd01202">
    <property type="entry name" value="PTB_FRS2"/>
    <property type="match status" value="1"/>
</dbReference>
<dbReference type="Gene3D" id="2.30.29.30">
    <property type="entry name" value="Pleckstrin-homology domain (PH domain)/Phosphotyrosine-binding domain (PTB)"/>
    <property type="match status" value="1"/>
</dbReference>
<dbReference type="SUPFAM" id="SSF50729">
    <property type="entry name" value="PH domain-like"/>
    <property type="match status" value="1"/>
</dbReference>
<keyword evidence="5" id="KW-0449">Lipoprotein</keyword>
<keyword evidence="2" id="KW-0597">Phosphoprotein</keyword>
<feature type="region of interest" description="Disordered" evidence="6">
    <location>
        <begin position="325"/>
        <end position="358"/>
    </location>
</feature>
<dbReference type="Pfam" id="PF02174">
    <property type="entry name" value="IRS"/>
    <property type="match status" value="1"/>
</dbReference>
<name>K1QRA7_MAGGI</name>
<dbReference type="HOGENOM" id="CLU_021660_0_0_1"/>
<feature type="region of interest" description="Disordered" evidence="6">
    <location>
        <begin position="103"/>
        <end position="160"/>
    </location>
</feature>
<dbReference type="GO" id="GO:0005068">
    <property type="term" value="F:transmembrane receptor protein tyrosine kinase adaptor activity"/>
    <property type="evidence" value="ECO:0007669"/>
    <property type="project" value="TreeGrafter"/>
</dbReference>
<reference evidence="7" key="1">
    <citation type="journal article" date="2012" name="Nature">
        <title>The oyster genome reveals stress adaptation and complexity of shell formation.</title>
        <authorList>
            <person name="Zhang G."/>
            <person name="Fang X."/>
            <person name="Guo X."/>
            <person name="Li L."/>
            <person name="Luo R."/>
            <person name="Xu F."/>
            <person name="Yang P."/>
            <person name="Zhang L."/>
            <person name="Wang X."/>
            <person name="Qi H."/>
            <person name="Xiong Z."/>
            <person name="Que H."/>
            <person name="Xie Y."/>
            <person name="Holland P.W."/>
            <person name="Paps J."/>
            <person name="Zhu Y."/>
            <person name="Wu F."/>
            <person name="Chen Y."/>
            <person name="Wang J."/>
            <person name="Peng C."/>
            <person name="Meng J."/>
            <person name="Yang L."/>
            <person name="Liu J."/>
            <person name="Wen B."/>
            <person name="Zhang N."/>
            <person name="Huang Z."/>
            <person name="Zhu Q."/>
            <person name="Feng Y."/>
            <person name="Mount A."/>
            <person name="Hedgecock D."/>
            <person name="Xu Z."/>
            <person name="Liu Y."/>
            <person name="Domazet-Loso T."/>
            <person name="Du Y."/>
            <person name="Sun X."/>
            <person name="Zhang S."/>
            <person name="Liu B."/>
            <person name="Cheng P."/>
            <person name="Jiang X."/>
            <person name="Li J."/>
            <person name="Fan D."/>
            <person name="Wang W."/>
            <person name="Fu W."/>
            <person name="Wang T."/>
            <person name="Wang B."/>
            <person name="Zhang J."/>
            <person name="Peng Z."/>
            <person name="Li Y."/>
            <person name="Li N."/>
            <person name="Wang J."/>
            <person name="Chen M."/>
            <person name="He Y."/>
            <person name="Tan F."/>
            <person name="Song X."/>
            <person name="Zheng Q."/>
            <person name="Huang R."/>
            <person name="Yang H."/>
            <person name="Du X."/>
            <person name="Chen L."/>
            <person name="Yang M."/>
            <person name="Gaffney P.M."/>
            <person name="Wang S."/>
            <person name="Luo L."/>
            <person name="She Z."/>
            <person name="Ming Y."/>
            <person name="Huang W."/>
            <person name="Zhang S."/>
            <person name="Huang B."/>
            <person name="Zhang Y."/>
            <person name="Qu T."/>
            <person name="Ni P."/>
            <person name="Miao G."/>
            <person name="Wang J."/>
            <person name="Wang Q."/>
            <person name="Steinberg C.E."/>
            <person name="Wang H."/>
            <person name="Li N."/>
            <person name="Qian L."/>
            <person name="Zhang G."/>
            <person name="Li Y."/>
            <person name="Yang H."/>
            <person name="Liu X."/>
            <person name="Wang J."/>
            <person name="Yin Y."/>
            <person name="Wang J."/>
        </authorList>
    </citation>
    <scope>NUCLEOTIDE SEQUENCE [LARGE SCALE GENOMIC DNA]</scope>
    <source>
        <strain evidence="7">05x7-T-G4-1.051#20</strain>
    </source>
</reference>
<sequence length="358" mass="40832">MKMRKHNIWPERNGRNRRIFRVYNVDEHGEELNNGKIEVTESDLILYHRQKEIRWPLRCLRRYGWEEELFSFESGRRCATGPGIFAFKCQRAEVLFNTVQESIRRAGQSDPPANPLGDTHSNSRPPSMIEIPDFQNRDDNQRNGMERNGNPHVPPNTENYVNQSTVDIRNQYENTMPPANATQSIFDILHMDIPPQSRDQPNINYTDLVFTSSDDSLCNNENGGLEPEDGSPANTEDVFLEDNVQNYVNVEPDKQPPRPPPPLMTRRDTNNGLSNYSNQSVSTMDPQGCLYITVDTGSVSTQAVPAPPAPVREQPPTYAVIDIAKSEALQNTQRDRVSSRYEDNDNGSRKTRHNSTFN</sequence>
<dbReference type="EMBL" id="JH816607">
    <property type="protein sequence ID" value="EKC36283.1"/>
    <property type="molecule type" value="Genomic_DNA"/>
</dbReference>
<dbReference type="PROSITE" id="PS51064">
    <property type="entry name" value="IRS_PTB"/>
    <property type="match status" value="1"/>
</dbReference>
<dbReference type="InterPro" id="IPR002404">
    <property type="entry name" value="IRS_PTB"/>
</dbReference>
<dbReference type="GO" id="GO:0016020">
    <property type="term" value="C:membrane"/>
    <property type="evidence" value="ECO:0007669"/>
    <property type="project" value="UniProtKB-SubCell"/>
</dbReference>
<evidence type="ECO:0000256" key="3">
    <source>
        <dbReference type="ARBA" id="ARBA00022707"/>
    </source>
</evidence>
<dbReference type="AlphaFoldDB" id="K1QRA7"/>
<comment type="subcellular location">
    <subcellularLocation>
        <location evidence="1">Membrane</location>
    </subcellularLocation>
</comment>
<feature type="compositionally biased region" description="Basic and acidic residues" evidence="6">
    <location>
        <begin position="333"/>
        <end position="348"/>
    </location>
</feature>
<evidence type="ECO:0000313" key="7">
    <source>
        <dbReference type="EMBL" id="EKC36283.1"/>
    </source>
</evidence>
<dbReference type="InParanoid" id="K1QRA7"/>
<feature type="compositionally biased region" description="Basic and acidic residues" evidence="6">
    <location>
        <begin position="135"/>
        <end position="145"/>
    </location>
</feature>
<feature type="compositionally biased region" description="Basic residues" evidence="6">
    <location>
        <begin position="349"/>
        <end position="358"/>
    </location>
</feature>
<protein>
    <submittedName>
        <fullName evidence="7">Fibroblast growth factor receptor substrate 3</fullName>
    </submittedName>
</protein>
<dbReference type="SMART" id="SM01244">
    <property type="entry name" value="IRS"/>
    <property type="match status" value="1"/>
</dbReference>
<dbReference type="GO" id="GO:0005737">
    <property type="term" value="C:cytoplasm"/>
    <property type="evidence" value="ECO:0007669"/>
    <property type="project" value="TreeGrafter"/>
</dbReference>
<dbReference type="FunCoup" id="K1QRA7">
    <property type="interactions" value="309"/>
</dbReference>
<keyword evidence="4" id="KW-0472">Membrane</keyword>
<proteinExistence type="predicted"/>
<evidence type="ECO:0000256" key="1">
    <source>
        <dbReference type="ARBA" id="ARBA00004370"/>
    </source>
</evidence>
<dbReference type="InterPro" id="IPR038742">
    <property type="entry name" value="FRS2_PTB"/>
</dbReference>
<dbReference type="PANTHER" id="PTHR21258:SF55">
    <property type="entry name" value="FI23523P1"/>
    <property type="match status" value="1"/>
</dbReference>
<feature type="region of interest" description="Disordered" evidence="6">
    <location>
        <begin position="250"/>
        <end position="273"/>
    </location>
</feature>
<keyword evidence="7" id="KW-0675">Receptor</keyword>
<dbReference type="GO" id="GO:0005104">
    <property type="term" value="F:fibroblast growth factor receptor binding"/>
    <property type="evidence" value="ECO:0007669"/>
    <property type="project" value="TreeGrafter"/>
</dbReference>
<dbReference type="InterPro" id="IPR050996">
    <property type="entry name" value="Docking_Protein_DOK"/>
</dbReference>
<evidence type="ECO:0000256" key="4">
    <source>
        <dbReference type="ARBA" id="ARBA00023136"/>
    </source>
</evidence>
<dbReference type="SMART" id="SM00310">
    <property type="entry name" value="PTBI"/>
    <property type="match status" value="1"/>
</dbReference>
<gene>
    <name evidence="7" type="ORF">CGI_10010990</name>
</gene>
<keyword evidence="3" id="KW-0519">Myristate</keyword>
<evidence type="ECO:0000256" key="6">
    <source>
        <dbReference type="SAM" id="MobiDB-lite"/>
    </source>
</evidence>
<organism evidence="7">
    <name type="scientific">Magallana gigas</name>
    <name type="common">Pacific oyster</name>
    <name type="synonym">Crassostrea gigas</name>
    <dbReference type="NCBI Taxonomy" id="29159"/>
    <lineage>
        <taxon>Eukaryota</taxon>
        <taxon>Metazoa</taxon>
        <taxon>Spiralia</taxon>
        <taxon>Lophotrochozoa</taxon>
        <taxon>Mollusca</taxon>
        <taxon>Bivalvia</taxon>
        <taxon>Autobranchia</taxon>
        <taxon>Pteriomorphia</taxon>
        <taxon>Ostreida</taxon>
        <taxon>Ostreoidea</taxon>
        <taxon>Ostreidae</taxon>
        <taxon>Magallana</taxon>
    </lineage>
</organism>
<evidence type="ECO:0000256" key="5">
    <source>
        <dbReference type="ARBA" id="ARBA00023288"/>
    </source>
</evidence>
<evidence type="ECO:0000256" key="2">
    <source>
        <dbReference type="ARBA" id="ARBA00022553"/>
    </source>
</evidence>
<dbReference type="InterPro" id="IPR011993">
    <property type="entry name" value="PH-like_dom_sf"/>
</dbReference>
<dbReference type="GO" id="GO:0008543">
    <property type="term" value="P:fibroblast growth factor receptor signaling pathway"/>
    <property type="evidence" value="ECO:0007669"/>
    <property type="project" value="TreeGrafter"/>
</dbReference>
<dbReference type="PANTHER" id="PTHR21258">
    <property type="entry name" value="DOCKING PROTEIN RELATED"/>
    <property type="match status" value="1"/>
</dbReference>